<protein>
    <recommendedName>
        <fullName evidence="6">Extensin</fullName>
    </recommendedName>
</protein>
<feature type="transmembrane region" description="Helical" evidence="2">
    <location>
        <begin position="126"/>
        <end position="149"/>
    </location>
</feature>
<feature type="compositionally biased region" description="Basic and acidic residues" evidence="1">
    <location>
        <begin position="1"/>
        <end position="22"/>
    </location>
</feature>
<feature type="region of interest" description="Disordered" evidence="1">
    <location>
        <begin position="324"/>
        <end position="377"/>
    </location>
</feature>
<dbReference type="EMBL" id="BMVX01000003">
    <property type="protein sequence ID" value="GGZ52182.1"/>
    <property type="molecule type" value="Genomic_DNA"/>
</dbReference>
<organism evidence="4 5">
    <name type="scientific">Streptomyces subrutilus</name>
    <dbReference type="NCBI Taxonomy" id="36818"/>
    <lineage>
        <taxon>Bacteria</taxon>
        <taxon>Bacillati</taxon>
        <taxon>Actinomycetota</taxon>
        <taxon>Actinomycetes</taxon>
        <taxon>Kitasatosporales</taxon>
        <taxon>Streptomycetaceae</taxon>
        <taxon>Streptomyces</taxon>
    </lineage>
</organism>
<feature type="compositionally biased region" description="Low complexity" evidence="1">
    <location>
        <begin position="156"/>
        <end position="168"/>
    </location>
</feature>
<dbReference type="RefSeq" id="WP_150518205.1">
    <property type="nucleotide sequence ID" value="NZ_BMVX01000003.1"/>
</dbReference>
<feature type="compositionally biased region" description="Basic and acidic residues" evidence="1">
    <location>
        <begin position="268"/>
        <end position="298"/>
    </location>
</feature>
<feature type="compositionally biased region" description="Gly residues" evidence="1">
    <location>
        <begin position="244"/>
        <end position="257"/>
    </location>
</feature>
<keyword evidence="2" id="KW-0812">Transmembrane</keyword>
<evidence type="ECO:0008006" key="6">
    <source>
        <dbReference type="Google" id="ProtNLM"/>
    </source>
</evidence>
<evidence type="ECO:0000256" key="2">
    <source>
        <dbReference type="SAM" id="Phobius"/>
    </source>
</evidence>
<gene>
    <name evidence="4" type="ORF">CP968_13240</name>
    <name evidence="3" type="ORF">GCM10010371_09540</name>
</gene>
<dbReference type="Proteomes" id="UP000326831">
    <property type="component" value="Chromosome"/>
</dbReference>
<accession>A0A5P2UJ01</accession>
<feature type="region of interest" description="Disordered" evidence="1">
    <location>
        <begin position="1"/>
        <end position="34"/>
    </location>
</feature>
<keyword evidence="2" id="KW-0472">Membrane</keyword>
<sequence length="377" mass="37240">MADERDRWLDEAAADRLLRGEPAEPVGPVAGTRAPAEAARLRAALDALAPRPPAPDELPGEAAALAAFRVARAARGAKPAGAVRSAGAARAAGSGPGAEPGVTLLDLGRLTPVAPSRSRSRRPVRFGLAAALASVAVGGLAAAAGAGLLDGDRYDGAGPAPAASVSADGNDSPDAGPATLDPQPRPTPQRGDPAPSPGPGGATRAPDPYAPARPDGGTGDGILGGVSAGGTDGGGPDRERQGATEGGGADDAGGGTEGNRDTFANGGAKDRDRDREARQRAPELCRAYREGRLDEDRREKLTHLASGLNRIKRYCDALLAGAVAGQRGDGDRPGSPGPPGAPPRSGASAGGFGGRDLLKAPTLGPARPGGPALTGRG</sequence>
<keyword evidence="5" id="KW-1185">Reference proteome</keyword>
<feature type="compositionally biased region" description="Low complexity" evidence="1">
    <location>
        <begin position="202"/>
        <end position="215"/>
    </location>
</feature>
<proteinExistence type="predicted"/>
<reference evidence="4 5" key="2">
    <citation type="submission" date="2017-09" db="EMBL/GenBank/DDBJ databases">
        <authorList>
            <person name="Lee N."/>
            <person name="Cho B.-K."/>
        </authorList>
    </citation>
    <scope>NUCLEOTIDE SEQUENCE [LARGE SCALE GENOMIC DNA]</scope>
    <source>
        <strain evidence="4 5">ATCC 27467</strain>
    </source>
</reference>
<feature type="compositionally biased region" description="Gly residues" evidence="1">
    <location>
        <begin position="216"/>
        <end position="234"/>
    </location>
</feature>
<evidence type="ECO:0000313" key="3">
    <source>
        <dbReference type="EMBL" id="GGZ52182.1"/>
    </source>
</evidence>
<dbReference type="KEGG" id="ssub:CP968_13240"/>
<dbReference type="Proteomes" id="UP000634660">
    <property type="component" value="Unassembled WGS sequence"/>
</dbReference>
<dbReference type="OrthoDB" id="4202975at2"/>
<evidence type="ECO:0000313" key="4">
    <source>
        <dbReference type="EMBL" id="QEU79142.1"/>
    </source>
</evidence>
<reference evidence="3" key="1">
    <citation type="journal article" date="2014" name="Int. J. Syst. Evol. Microbiol.">
        <title>Complete genome sequence of Corynebacterium casei LMG S-19264T (=DSM 44701T), isolated from a smear-ripened cheese.</title>
        <authorList>
            <consortium name="US DOE Joint Genome Institute (JGI-PGF)"/>
            <person name="Walter F."/>
            <person name="Albersmeier A."/>
            <person name="Kalinowski J."/>
            <person name="Ruckert C."/>
        </authorList>
    </citation>
    <scope>NUCLEOTIDE SEQUENCE</scope>
    <source>
        <strain evidence="3">JCM 4834</strain>
    </source>
</reference>
<evidence type="ECO:0000313" key="5">
    <source>
        <dbReference type="Proteomes" id="UP000326831"/>
    </source>
</evidence>
<feature type="region of interest" description="Disordered" evidence="1">
    <location>
        <begin position="77"/>
        <end position="107"/>
    </location>
</feature>
<feature type="compositionally biased region" description="Low complexity" evidence="1">
    <location>
        <begin position="77"/>
        <end position="102"/>
    </location>
</feature>
<name>A0A5P2UJ01_9ACTN</name>
<feature type="region of interest" description="Disordered" evidence="1">
    <location>
        <begin position="148"/>
        <end position="298"/>
    </location>
</feature>
<keyword evidence="2" id="KW-1133">Transmembrane helix</keyword>
<dbReference type="AlphaFoldDB" id="A0A5P2UJ01"/>
<dbReference type="EMBL" id="CP023701">
    <property type="protein sequence ID" value="QEU79142.1"/>
    <property type="molecule type" value="Genomic_DNA"/>
</dbReference>
<evidence type="ECO:0000256" key="1">
    <source>
        <dbReference type="SAM" id="MobiDB-lite"/>
    </source>
</evidence>
<reference evidence="3" key="3">
    <citation type="submission" date="2020-09" db="EMBL/GenBank/DDBJ databases">
        <authorList>
            <person name="Sun Q."/>
            <person name="Ohkuma M."/>
        </authorList>
    </citation>
    <scope>NUCLEOTIDE SEQUENCE</scope>
    <source>
        <strain evidence="3">JCM 4834</strain>
    </source>
</reference>